<dbReference type="Gene3D" id="2.60.120.10">
    <property type="entry name" value="Jelly Rolls"/>
    <property type="match status" value="1"/>
</dbReference>
<comment type="pathway">
    <text evidence="7">Carbohydrate biosynthesis; dTDP-L-rhamnose biosynthesis.</text>
</comment>
<sequence>MVQKFEFKELEMKGAYEITPFYATDERGGFVKDYNIDTFKQNGINHELKEVFYTISKKGVIRAMHFQLVKQQAKLVRCISGHVYDVIIDLRPDSPTFGKWQGFDLTGENQKTLYVPQFFGHGYLVLEDSVVSYKCGEVFYGEGDAGIMYNDPDMGIVWPFEKIGGIENLIISEKDKNLMSLKEYLIKVKA</sequence>
<evidence type="ECO:0000256" key="2">
    <source>
        <dbReference type="ARBA" id="ARBA00001997"/>
    </source>
</evidence>
<evidence type="ECO:0000256" key="5">
    <source>
        <dbReference type="PIRSR" id="PIRSR600888-1"/>
    </source>
</evidence>
<dbReference type="GO" id="GO:0008830">
    <property type="term" value="F:dTDP-4-dehydrorhamnose 3,5-epimerase activity"/>
    <property type="evidence" value="ECO:0007669"/>
    <property type="project" value="UniProtKB-UniRule"/>
</dbReference>
<dbReference type="PANTHER" id="PTHR21047:SF2">
    <property type="entry name" value="THYMIDINE DIPHOSPHO-4-KETO-RHAMNOSE 3,5-EPIMERASE"/>
    <property type="match status" value="1"/>
</dbReference>
<evidence type="ECO:0000256" key="7">
    <source>
        <dbReference type="RuleBase" id="RU364069"/>
    </source>
</evidence>
<dbReference type="CDD" id="cd00438">
    <property type="entry name" value="cupin_RmlC"/>
    <property type="match status" value="1"/>
</dbReference>
<comment type="function">
    <text evidence="2 7">Catalyzes the epimerization of the C3' and C5'positions of dTDP-6-deoxy-D-xylo-4-hexulose, forming dTDP-6-deoxy-L-lyxo-4-hexulose.</text>
</comment>
<dbReference type="SUPFAM" id="SSF51182">
    <property type="entry name" value="RmlC-like cupins"/>
    <property type="match status" value="1"/>
</dbReference>
<dbReference type="Proteomes" id="UP001209074">
    <property type="component" value="Unassembled WGS sequence"/>
</dbReference>
<reference evidence="8" key="1">
    <citation type="submission" date="2022-11" db="EMBL/GenBank/DDBJ databases">
        <title>Genomic repertoires linked with pathogenic potency of arthritogenic Prevotella copri isolated from the gut of rheumatoid arthritis patients.</title>
        <authorList>
            <person name="Nii T."/>
            <person name="Maeda Y."/>
            <person name="Motooka D."/>
            <person name="Naito M."/>
            <person name="Matsumoto Y."/>
            <person name="Ogawa T."/>
            <person name="Oguro-Igashira E."/>
            <person name="Kishikawa T."/>
            <person name="Yamashita M."/>
            <person name="Koizumi S."/>
            <person name="Kurakawa T."/>
            <person name="Okumura R."/>
            <person name="Kayama H."/>
            <person name="Murakami M."/>
            <person name="Sakaguchi T."/>
            <person name="Das B."/>
            <person name="Nakamura S."/>
            <person name="Okada Y."/>
            <person name="Kumanogoh A."/>
            <person name="Takeda K."/>
        </authorList>
    </citation>
    <scope>NUCLEOTIDE SEQUENCE</scope>
    <source>
        <strain evidence="8">N016-13</strain>
    </source>
</reference>
<feature type="active site" description="Proton acceptor" evidence="5">
    <location>
        <position position="65"/>
    </location>
</feature>
<organism evidence="8 9">
    <name type="scientific">Segatella copri</name>
    <dbReference type="NCBI Taxonomy" id="165179"/>
    <lineage>
        <taxon>Bacteria</taxon>
        <taxon>Pseudomonadati</taxon>
        <taxon>Bacteroidota</taxon>
        <taxon>Bacteroidia</taxon>
        <taxon>Bacteroidales</taxon>
        <taxon>Prevotellaceae</taxon>
        <taxon>Segatella</taxon>
    </lineage>
</organism>
<evidence type="ECO:0000256" key="4">
    <source>
        <dbReference type="ARBA" id="ARBA00019595"/>
    </source>
</evidence>
<comment type="caution">
    <text evidence="8">The sequence shown here is derived from an EMBL/GenBank/DDBJ whole genome shotgun (WGS) entry which is preliminary data.</text>
</comment>
<keyword evidence="7 8" id="KW-0413">Isomerase</keyword>
<evidence type="ECO:0000256" key="6">
    <source>
        <dbReference type="PIRSR" id="PIRSR600888-3"/>
    </source>
</evidence>
<dbReference type="InterPro" id="IPR011051">
    <property type="entry name" value="RmlC_Cupin_sf"/>
</dbReference>
<comment type="catalytic activity">
    <reaction evidence="1 7">
        <text>dTDP-4-dehydro-6-deoxy-alpha-D-glucose = dTDP-4-dehydro-beta-L-rhamnose</text>
        <dbReference type="Rhea" id="RHEA:16969"/>
        <dbReference type="ChEBI" id="CHEBI:57649"/>
        <dbReference type="ChEBI" id="CHEBI:62830"/>
        <dbReference type="EC" id="5.1.3.13"/>
    </reaction>
</comment>
<dbReference type="InterPro" id="IPR000888">
    <property type="entry name" value="RmlC-like"/>
</dbReference>
<dbReference type="EC" id="5.1.3.13" evidence="3 7"/>
<evidence type="ECO:0000313" key="9">
    <source>
        <dbReference type="Proteomes" id="UP001209074"/>
    </source>
</evidence>
<dbReference type="GO" id="GO:0000271">
    <property type="term" value="P:polysaccharide biosynthetic process"/>
    <property type="evidence" value="ECO:0007669"/>
    <property type="project" value="TreeGrafter"/>
</dbReference>
<feature type="site" description="Participates in a stacking interaction with the thymidine ring of dTDP-4-oxo-6-deoxyglucose" evidence="6">
    <location>
        <position position="139"/>
    </location>
</feature>
<dbReference type="EMBL" id="JAPDUS010000024">
    <property type="protein sequence ID" value="MCW4094232.1"/>
    <property type="molecule type" value="Genomic_DNA"/>
</dbReference>
<dbReference type="AlphaFoldDB" id="A0AAW5U026"/>
<dbReference type="Pfam" id="PF00908">
    <property type="entry name" value="dTDP_sugar_isom"/>
    <property type="match status" value="1"/>
</dbReference>
<dbReference type="GO" id="GO:0005829">
    <property type="term" value="C:cytosol"/>
    <property type="evidence" value="ECO:0007669"/>
    <property type="project" value="TreeGrafter"/>
</dbReference>
<evidence type="ECO:0000313" key="8">
    <source>
        <dbReference type="EMBL" id="MCW4094232.1"/>
    </source>
</evidence>
<protein>
    <recommendedName>
        <fullName evidence="4 7">dTDP-4-dehydrorhamnose 3,5-epimerase</fullName>
        <ecNumber evidence="3 7">5.1.3.13</ecNumber>
    </recommendedName>
    <alternativeName>
        <fullName evidence="7">Thymidine diphospho-4-keto-rhamnose 3,5-epimerase</fullName>
    </alternativeName>
</protein>
<proteinExistence type="inferred from homology"/>
<accession>A0AAW5U026</accession>
<feature type="active site" description="Proton donor" evidence="5">
    <location>
        <position position="133"/>
    </location>
</feature>
<dbReference type="InterPro" id="IPR014710">
    <property type="entry name" value="RmlC-like_jellyroll"/>
</dbReference>
<dbReference type="GO" id="GO:0019305">
    <property type="term" value="P:dTDP-rhamnose biosynthetic process"/>
    <property type="evidence" value="ECO:0007669"/>
    <property type="project" value="UniProtKB-UniRule"/>
</dbReference>
<evidence type="ECO:0000256" key="1">
    <source>
        <dbReference type="ARBA" id="ARBA00001298"/>
    </source>
</evidence>
<comment type="similarity">
    <text evidence="7">Belongs to the dTDP-4-dehydrorhamnose 3,5-epimerase family.</text>
</comment>
<comment type="subunit">
    <text evidence="7">Homodimer.</text>
</comment>
<dbReference type="PANTHER" id="PTHR21047">
    <property type="entry name" value="DTDP-6-DEOXY-D-GLUCOSE-3,5 EPIMERASE"/>
    <property type="match status" value="1"/>
</dbReference>
<dbReference type="RefSeq" id="WP_264960465.1">
    <property type="nucleotide sequence ID" value="NZ_JAPDUQ010000007.1"/>
</dbReference>
<gene>
    <name evidence="8" type="primary">rfbC</name>
    <name evidence="8" type="ORF">ONT05_11850</name>
</gene>
<dbReference type="NCBIfam" id="TIGR01221">
    <property type="entry name" value="rmlC"/>
    <property type="match status" value="1"/>
</dbReference>
<name>A0AAW5U026_9BACT</name>
<evidence type="ECO:0000256" key="3">
    <source>
        <dbReference type="ARBA" id="ARBA00012098"/>
    </source>
</evidence>